<dbReference type="InterPro" id="IPR014731">
    <property type="entry name" value="ETF_asu_C"/>
</dbReference>
<dbReference type="FunFam" id="3.40.50.1220:FF:000004">
    <property type="entry name" value="Electron transfer flavoprotein"/>
    <property type="match status" value="1"/>
</dbReference>
<evidence type="ECO:0000259" key="4">
    <source>
        <dbReference type="Pfam" id="PF00766"/>
    </source>
</evidence>
<dbReference type="Proteomes" id="UP000268469">
    <property type="component" value="Unassembled WGS sequence"/>
</dbReference>
<feature type="domain" description="Electron transfer flavoprotein alpha subunit C-terminal" evidence="4">
    <location>
        <begin position="60"/>
        <end position="140"/>
    </location>
</feature>
<protein>
    <submittedName>
        <fullName evidence="5">Electron transfer flavoprotein subunit alpha/FixB family protein</fullName>
    </submittedName>
</protein>
<gene>
    <name evidence="5" type="ORF">DRP53_11075</name>
</gene>
<dbReference type="AlphaFoldDB" id="A0A660SBY4"/>
<evidence type="ECO:0000256" key="2">
    <source>
        <dbReference type="ARBA" id="ARBA00022448"/>
    </source>
</evidence>
<dbReference type="GO" id="GO:0009055">
    <property type="term" value="F:electron transfer activity"/>
    <property type="evidence" value="ECO:0007669"/>
    <property type="project" value="InterPro"/>
</dbReference>
<accession>A0A660SBY4</accession>
<dbReference type="EMBL" id="QNBE01000184">
    <property type="protein sequence ID" value="RKX68269.1"/>
    <property type="molecule type" value="Genomic_DNA"/>
</dbReference>
<reference evidence="5 6" key="1">
    <citation type="submission" date="2018-06" db="EMBL/GenBank/DDBJ databases">
        <title>Extensive metabolic versatility and redundancy in microbially diverse, dynamic hydrothermal sediments.</title>
        <authorList>
            <person name="Dombrowski N."/>
            <person name="Teske A."/>
            <person name="Baker B.J."/>
        </authorList>
    </citation>
    <scope>NUCLEOTIDE SEQUENCE [LARGE SCALE GENOMIC DNA]</scope>
    <source>
        <strain evidence="5">B36_G15</strain>
    </source>
</reference>
<feature type="non-terminal residue" evidence="5">
    <location>
        <position position="1"/>
    </location>
</feature>
<dbReference type="InterPro" id="IPR029035">
    <property type="entry name" value="DHS-like_NAD/FAD-binding_dom"/>
</dbReference>
<dbReference type="GO" id="GO:0050660">
    <property type="term" value="F:flavin adenine dinucleotide binding"/>
    <property type="evidence" value="ECO:0007669"/>
    <property type="project" value="InterPro"/>
</dbReference>
<dbReference type="Pfam" id="PF00766">
    <property type="entry name" value="ETF_alpha"/>
    <property type="match status" value="1"/>
</dbReference>
<dbReference type="GO" id="GO:0033539">
    <property type="term" value="P:fatty acid beta-oxidation using acyl-CoA dehydrogenase"/>
    <property type="evidence" value="ECO:0007669"/>
    <property type="project" value="TreeGrafter"/>
</dbReference>
<evidence type="ECO:0000256" key="1">
    <source>
        <dbReference type="ARBA" id="ARBA00005817"/>
    </source>
</evidence>
<name>A0A660SBY4_UNCW3</name>
<comment type="similarity">
    <text evidence="1">Belongs to the ETF alpha-subunit/FixB family.</text>
</comment>
<proteinExistence type="inferred from homology"/>
<dbReference type="Gene3D" id="3.40.50.1220">
    <property type="entry name" value="TPP-binding domain"/>
    <property type="match status" value="1"/>
</dbReference>
<sequence length="184" mass="19863">INTEVRIPTRPAIITLRPATFSPESAELATETVSIPSPLTAEIDVRKFLEYVEAEVGEVDITKSDVVVAVGRGIREEKNLPMIEELAQALGGVVACTRPVVDAGWLPKDRQVGSSGKTVKPKLYIAIGISGAFQHIMGMRGSGTIIAINKDPEAPIFNEADYGIVDDLFKVVPILKEKIKELKG</sequence>
<comment type="caution">
    <text evidence="5">The sequence shown here is derived from an EMBL/GenBank/DDBJ whole genome shotgun (WGS) entry which is preliminary data.</text>
</comment>
<evidence type="ECO:0000313" key="5">
    <source>
        <dbReference type="EMBL" id="RKX68269.1"/>
    </source>
</evidence>
<keyword evidence="3" id="KW-0285">Flavoprotein</keyword>
<evidence type="ECO:0000256" key="3">
    <source>
        <dbReference type="ARBA" id="ARBA00022630"/>
    </source>
</evidence>
<organism evidence="5 6">
    <name type="scientific">candidate division WOR-3 bacterium</name>
    <dbReference type="NCBI Taxonomy" id="2052148"/>
    <lineage>
        <taxon>Bacteria</taxon>
        <taxon>Bacteria division WOR-3</taxon>
    </lineage>
</organism>
<dbReference type="PANTHER" id="PTHR43153">
    <property type="entry name" value="ELECTRON TRANSFER FLAVOPROTEIN ALPHA"/>
    <property type="match status" value="1"/>
</dbReference>
<dbReference type="InterPro" id="IPR001308">
    <property type="entry name" value="ETF_a/FixB"/>
</dbReference>
<keyword evidence="2" id="KW-0813">Transport</keyword>
<evidence type="ECO:0000313" key="6">
    <source>
        <dbReference type="Proteomes" id="UP000268469"/>
    </source>
</evidence>
<dbReference type="PANTHER" id="PTHR43153:SF1">
    <property type="entry name" value="ELECTRON TRANSFER FLAVOPROTEIN SUBUNIT ALPHA, MITOCHONDRIAL"/>
    <property type="match status" value="1"/>
</dbReference>
<dbReference type="SUPFAM" id="SSF52467">
    <property type="entry name" value="DHS-like NAD/FAD-binding domain"/>
    <property type="match status" value="1"/>
</dbReference>